<comment type="caution">
    <text evidence="1">The sequence shown here is derived from an EMBL/GenBank/DDBJ whole genome shotgun (WGS) entry which is preliminary data.</text>
</comment>
<accession>A0A7J0DA95</accession>
<organism evidence="1 2">
    <name type="scientific">Actinidia rufa</name>
    <dbReference type="NCBI Taxonomy" id="165716"/>
    <lineage>
        <taxon>Eukaryota</taxon>
        <taxon>Viridiplantae</taxon>
        <taxon>Streptophyta</taxon>
        <taxon>Embryophyta</taxon>
        <taxon>Tracheophyta</taxon>
        <taxon>Spermatophyta</taxon>
        <taxon>Magnoliopsida</taxon>
        <taxon>eudicotyledons</taxon>
        <taxon>Gunneridae</taxon>
        <taxon>Pentapetalae</taxon>
        <taxon>asterids</taxon>
        <taxon>Ericales</taxon>
        <taxon>Actinidiaceae</taxon>
        <taxon>Actinidia</taxon>
    </lineage>
</organism>
<dbReference type="AlphaFoldDB" id="A0A7J0DA95"/>
<dbReference type="EMBL" id="BJWL01000131">
    <property type="protein sequence ID" value="GFS30828.1"/>
    <property type="molecule type" value="Genomic_DNA"/>
</dbReference>
<keyword evidence="2" id="KW-1185">Reference proteome</keyword>
<proteinExistence type="predicted"/>
<evidence type="ECO:0000313" key="2">
    <source>
        <dbReference type="Proteomes" id="UP000585474"/>
    </source>
</evidence>
<gene>
    <name evidence="1" type="ORF">Acr_00g0014400</name>
</gene>
<evidence type="ECO:0000313" key="1">
    <source>
        <dbReference type="EMBL" id="GFS30828.1"/>
    </source>
</evidence>
<reference evidence="2" key="1">
    <citation type="submission" date="2019-07" db="EMBL/GenBank/DDBJ databases">
        <title>De Novo Assembly of kiwifruit Actinidia rufa.</title>
        <authorList>
            <person name="Sugita-Konishi S."/>
            <person name="Sato K."/>
            <person name="Mori E."/>
            <person name="Abe Y."/>
            <person name="Kisaki G."/>
            <person name="Hamano K."/>
            <person name="Suezawa K."/>
            <person name="Otani M."/>
            <person name="Fukuda T."/>
            <person name="Manabe T."/>
            <person name="Gomi K."/>
            <person name="Tabuchi M."/>
            <person name="Akimitsu K."/>
            <person name="Kataoka I."/>
        </authorList>
    </citation>
    <scope>NUCLEOTIDE SEQUENCE [LARGE SCALE GENOMIC DNA]</scope>
    <source>
        <strain evidence="2">cv. Fuchu</strain>
    </source>
</reference>
<sequence length="145" mass="16313">MPDLAAISHELLMEGDEWDGKVQCNKMHLKDKYLILFLFSCHSLLPLKCRVSMNLTRASLLWAIGTGKTIDLPHMMFLSLCAAYTTSDLRGSMPFIGFLMELFWRSRVRIPLDLIRNEPEGAIDRSSLSRFGGSKEEAEIGGYGA</sequence>
<name>A0A7J0DA95_9ERIC</name>
<dbReference type="Proteomes" id="UP000585474">
    <property type="component" value="Unassembled WGS sequence"/>
</dbReference>
<protein>
    <submittedName>
        <fullName evidence="1">Uncharacterized protein</fullName>
    </submittedName>
</protein>